<gene>
    <name evidence="1" type="ORF">ABZV61_25795</name>
</gene>
<proteinExistence type="predicted"/>
<dbReference type="RefSeq" id="WP_352305295.1">
    <property type="nucleotide sequence ID" value="NZ_JBEOSG010000010.1"/>
</dbReference>
<comment type="caution">
    <text evidence="1">The sequence shown here is derived from an EMBL/GenBank/DDBJ whole genome shotgun (WGS) entry which is preliminary data.</text>
</comment>
<evidence type="ECO:0000313" key="1">
    <source>
        <dbReference type="EMBL" id="MET8436129.1"/>
    </source>
</evidence>
<dbReference type="EMBL" id="JBEXIP010000023">
    <property type="protein sequence ID" value="MET8436129.1"/>
    <property type="molecule type" value="Genomic_DNA"/>
</dbReference>
<accession>A0ABV2UFC1</accession>
<organism evidence="1 2">
    <name type="scientific">Streptomyces sp. 900116325</name>
    <dbReference type="NCBI Taxonomy" id="3154295"/>
    <lineage>
        <taxon>Bacteria</taxon>
        <taxon>Bacillati</taxon>
        <taxon>Actinomycetota</taxon>
        <taxon>Actinomycetes</taxon>
        <taxon>Kitasatosporales</taxon>
        <taxon>Streptomycetaceae</taxon>
        <taxon>Streptomyces</taxon>
    </lineage>
</organism>
<keyword evidence="2" id="KW-1185">Reference proteome</keyword>
<protein>
    <submittedName>
        <fullName evidence="1">Uncharacterized protein</fullName>
    </submittedName>
</protein>
<name>A0ABV2UFC1_9ACTN</name>
<dbReference type="Proteomes" id="UP001550044">
    <property type="component" value="Unassembled WGS sequence"/>
</dbReference>
<evidence type="ECO:0000313" key="2">
    <source>
        <dbReference type="Proteomes" id="UP001550044"/>
    </source>
</evidence>
<reference evidence="1 2" key="1">
    <citation type="submission" date="2024-06" db="EMBL/GenBank/DDBJ databases">
        <title>The Natural Products Discovery Center: Release of the First 8490 Sequenced Strains for Exploring Actinobacteria Biosynthetic Diversity.</title>
        <authorList>
            <person name="Kalkreuter E."/>
            <person name="Kautsar S.A."/>
            <person name="Yang D."/>
            <person name="Bader C.D."/>
            <person name="Teijaro C.N."/>
            <person name="Fluegel L."/>
            <person name="Davis C.M."/>
            <person name="Simpson J.R."/>
            <person name="Lauterbach L."/>
            <person name="Steele A.D."/>
            <person name="Gui C."/>
            <person name="Meng S."/>
            <person name="Li G."/>
            <person name="Viehrig K."/>
            <person name="Ye F."/>
            <person name="Su P."/>
            <person name="Kiefer A.F."/>
            <person name="Nichols A."/>
            <person name="Cepeda A.J."/>
            <person name="Yan W."/>
            <person name="Fan B."/>
            <person name="Jiang Y."/>
            <person name="Adhikari A."/>
            <person name="Zheng C.-J."/>
            <person name="Schuster L."/>
            <person name="Cowan T.M."/>
            <person name="Smanski M.J."/>
            <person name="Chevrette M.G."/>
            <person name="De Carvalho L.P.S."/>
            <person name="Shen B."/>
        </authorList>
    </citation>
    <scope>NUCLEOTIDE SEQUENCE [LARGE SCALE GENOMIC DNA]</scope>
    <source>
        <strain evidence="1 2">NPDC005137</strain>
    </source>
</reference>
<sequence>MAGAESYYVTVHDNGGRVGPVFTMRQLPSVGLCFDIDGRRWQVQRVTLQIENSGDSTSVMCDAVQVAR</sequence>